<dbReference type="PROSITE" id="PS50093">
    <property type="entry name" value="PKD"/>
    <property type="match status" value="1"/>
</dbReference>
<name>X1GHX8_9ZZZZ</name>
<reference evidence="2" key="1">
    <citation type="journal article" date="2014" name="Front. Microbiol.">
        <title>High frequency of phylogenetically diverse reductive dehalogenase-homologous genes in deep subseafloor sedimentary metagenomes.</title>
        <authorList>
            <person name="Kawai M."/>
            <person name="Futagami T."/>
            <person name="Toyoda A."/>
            <person name="Takaki Y."/>
            <person name="Nishi S."/>
            <person name="Hori S."/>
            <person name="Arai W."/>
            <person name="Tsubouchi T."/>
            <person name="Morono Y."/>
            <person name="Uchiyama I."/>
            <person name="Ito T."/>
            <person name="Fujiyama A."/>
            <person name="Inagaki F."/>
            <person name="Takami H."/>
        </authorList>
    </citation>
    <scope>NUCLEOTIDE SEQUENCE</scope>
    <source>
        <strain evidence="2">Expedition CK06-06</strain>
    </source>
</reference>
<dbReference type="Gene3D" id="2.60.40.10">
    <property type="entry name" value="Immunoglobulins"/>
    <property type="match status" value="1"/>
</dbReference>
<dbReference type="Gene3D" id="3.60.21.10">
    <property type="match status" value="1"/>
</dbReference>
<dbReference type="InterPro" id="IPR029052">
    <property type="entry name" value="Metallo-depent_PP-like"/>
</dbReference>
<dbReference type="InterPro" id="IPR013783">
    <property type="entry name" value="Ig-like_fold"/>
</dbReference>
<dbReference type="SUPFAM" id="SSF49299">
    <property type="entry name" value="PKD domain"/>
    <property type="match status" value="1"/>
</dbReference>
<dbReference type="CDD" id="cd00146">
    <property type="entry name" value="PKD"/>
    <property type="match status" value="1"/>
</dbReference>
<dbReference type="EMBL" id="BARU01013044">
    <property type="protein sequence ID" value="GAH32623.1"/>
    <property type="molecule type" value="Genomic_DNA"/>
</dbReference>
<feature type="non-terminal residue" evidence="2">
    <location>
        <position position="201"/>
    </location>
</feature>
<gene>
    <name evidence="2" type="ORF">S03H2_23770</name>
</gene>
<dbReference type="AlphaFoldDB" id="X1GHX8"/>
<dbReference type="Pfam" id="PF18911">
    <property type="entry name" value="PKD_4"/>
    <property type="match status" value="1"/>
</dbReference>
<feature type="domain" description="PKD" evidence="1">
    <location>
        <begin position="53"/>
        <end position="134"/>
    </location>
</feature>
<proteinExistence type="predicted"/>
<protein>
    <recommendedName>
        <fullName evidence="1">PKD domain-containing protein</fullName>
    </recommendedName>
</protein>
<dbReference type="InterPro" id="IPR035986">
    <property type="entry name" value="PKD_dom_sf"/>
</dbReference>
<dbReference type="InterPro" id="IPR000601">
    <property type="entry name" value="PKD_dom"/>
</dbReference>
<sequence>MDNCPTLPGGYLYFEKNTGLLVYGMVYYTGGLYNYTFELTDTNANFEISNQPPVVDFTFSPDKPIIGEKMKFNASKSYDPEGGELNYVWDFGDGNIKLGKIVENTYYIDGEHDVYLTVQDDIGQMITIQKKVTIVTEWTYAIITDLHIGRGYENYQREEYYLTERLRLAIQEIIDNKKLNNIKFVMVLGDLTESGKNAEFQ</sequence>
<evidence type="ECO:0000313" key="2">
    <source>
        <dbReference type="EMBL" id="GAH32623.1"/>
    </source>
</evidence>
<evidence type="ECO:0000259" key="1">
    <source>
        <dbReference type="PROSITE" id="PS50093"/>
    </source>
</evidence>
<accession>X1GHX8</accession>
<organism evidence="2">
    <name type="scientific">marine sediment metagenome</name>
    <dbReference type="NCBI Taxonomy" id="412755"/>
    <lineage>
        <taxon>unclassified sequences</taxon>
        <taxon>metagenomes</taxon>
        <taxon>ecological metagenomes</taxon>
    </lineage>
</organism>
<dbReference type="InterPro" id="IPR022409">
    <property type="entry name" value="PKD/Chitinase_dom"/>
</dbReference>
<dbReference type="SUPFAM" id="SSF56300">
    <property type="entry name" value="Metallo-dependent phosphatases"/>
    <property type="match status" value="1"/>
</dbReference>
<comment type="caution">
    <text evidence="2">The sequence shown here is derived from an EMBL/GenBank/DDBJ whole genome shotgun (WGS) entry which is preliminary data.</text>
</comment>
<dbReference type="SMART" id="SM00089">
    <property type="entry name" value="PKD"/>
    <property type="match status" value="1"/>
</dbReference>